<dbReference type="RefSeq" id="XP_066829678.1">
    <property type="nucleotide sequence ID" value="XM_066972773.1"/>
</dbReference>
<proteinExistence type="predicted"/>
<name>A0ABP0ZK49_9ASCO</name>
<dbReference type="Pfam" id="PF11927">
    <property type="entry name" value="HODM_asu-like"/>
    <property type="match status" value="1"/>
</dbReference>
<evidence type="ECO:0000313" key="2">
    <source>
        <dbReference type="Proteomes" id="UP001497383"/>
    </source>
</evidence>
<dbReference type="Proteomes" id="UP001497383">
    <property type="component" value="Chromosome 3"/>
</dbReference>
<evidence type="ECO:0008006" key="3">
    <source>
        <dbReference type="Google" id="ProtNLM"/>
    </source>
</evidence>
<evidence type="ECO:0000313" key="1">
    <source>
        <dbReference type="EMBL" id="CAK9438516.1"/>
    </source>
</evidence>
<accession>A0ABP0ZK49</accession>
<reference evidence="1 2" key="1">
    <citation type="submission" date="2024-03" db="EMBL/GenBank/DDBJ databases">
        <authorList>
            <person name="Brejova B."/>
        </authorList>
    </citation>
    <scope>NUCLEOTIDE SEQUENCE [LARGE SCALE GENOMIC DNA]</scope>
    <source>
        <strain evidence="1 2">CBS 14171</strain>
    </source>
</reference>
<sequence length="421" mass="48162">MVSISDSPTDAGVLKTLLSNEQLLLFGGGVVMLLAAYLASSKSKSKSHSSSYPADTKSGAARSATGSALAERKFGHWEADHVFKLPIPPPFENWDMNKTKPQPYRAFKHKYHVTMGIRNMDWDSWIELDNEWQYYHDLKLQRLQEKGEKVHATSSKAVDASWEVLYELCAYLPHRYPSLFSYDDNSQVLKILATGETFDLKDKKNLDPIVTAAKCIQDDIAIMVEDENGDYSLESGCVALAGFWRITDKYQRTLDEIHLSGDVPQYATKLGPAMRKFFRRLTVNNPVVRNNYFIQTDNNLDWSTSIGPETKQEVGWYTAPAATDVNDLYFRSERQSLRRLPISGALVFTIRTYFMPITKLCQEPYVPRRLLNGINSWQSDVEEYKGYHKFKDVLMPYLLKKAEEQEAEGLNLDEEPEVYPF</sequence>
<keyword evidence="2" id="KW-1185">Reference proteome</keyword>
<organism evidence="1 2">
    <name type="scientific">Lodderomyces beijingensis</name>
    <dbReference type="NCBI Taxonomy" id="1775926"/>
    <lineage>
        <taxon>Eukaryota</taxon>
        <taxon>Fungi</taxon>
        <taxon>Dikarya</taxon>
        <taxon>Ascomycota</taxon>
        <taxon>Saccharomycotina</taxon>
        <taxon>Pichiomycetes</taxon>
        <taxon>Debaryomycetaceae</taxon>
        <taxon>Candida/Lodderomyces clade</taxon>
        <taxon>Lodderomyces</taxon>
    </lineage>
</organism>
<protein>
    <recommendedName>
        <fullName evidence="3">Mannosyl transferase</fullName>
    </recommendedName>
</protein>
<dbReference type="EMBL" id="OZ022407">
    <property type="protein sequence ID" value="CAK9438516.1"/>
    <property type="molecule type" value="Genomic_DNA"/>
</dbReference>
<gene>
    <name evidence="1" type="ORF">LODBEIA_P27400</name>
</gene>
<dbReference type="InterPro" id="IPR021848">
    <property type="entry name" value="HODM_asu-like"/>
</dbReference>
<dbReference type="GeneID" id="92207936"/>